<name>A0A8J5S103_ZIZPA</name>
<dbReference type="EMBL" id="JAAALK010000285">
    <property type="protein sequence ID" value="KAG8066245.1"/>
    <property type="molecule type" value="Genomic_DNA"/>
</dbReference>
<reference evidence="1" key="1">
    <citation type="journal article" date="2021" name="bioRxiv">
        <title>Whole Genome Assembly and Annotation of Northern Wild Rice, Zizania palustris L., Supports a Whole Genome Duplication in the Zizania Genus.</title>
        <authorList>
            <person name="Haas M."/>
            <person name="Kono T."/>
            <person name="Macchietto M."/>
            <person name="Millas R."/>
            <person name="McGilp L."/>
            <person name="Shao M."/>
            <person name="Duquette J."/>
            <person name="Hirsch C.N."/>
            <person name="Kimball J."/>
        </authorList>
    </citation>
    <scope>NUCLEOTIDE SEQUENCE</scope>
    <source>
        <tissue evidence="1">Fresh leaf tissue</tissue>
    </source>
</reference>
<proteinExistence type="predicted"/>
<sequence>MKVILQESSHLSSDERLCDLCKYHSSNMTSGALSYKSAASLPLSPECASASIFDIQLTMDLPSDMLDWGSGNSEVKCFPRQIIAYASNFQISTSKLGFLHTNSRSTTEPANRGGVENSLCFASALVTAAEFLQELIED</sequence>
<dbReference type="AlphaFoldDB" id="A0A8J5S103"/>
<accession>A0A8J5S103</accession>
<evidence type="ECO:0000313" key="2">
    <source>
        <dbReference type="Proteomes" id="UP000729402"/>
    </source>
</evidence>
<dbReference type="Proteomes" id="UP000729402">
    <property type="component" value="Unassembled WGS sequence"/>
</dbReference>
<organism evidence="1 2">
    <name type="scientific">Zizania palustris</name>
    <name type="common">Northern wild rice</name>
    <dbReference type="NCBI Taxonomy" id="103762"/>
    <lineage>
        <taxon>Eukaryota</taxon>
        <taxon>Viridiplantae</taxon>
        <taxon>Streptophyta</taxon>
        <taxon>Embryophyta</taxon>
        <taxon>Tracheophyta</taxon>
        <taxon>Spermatophyta</taxon>
        <taxon>Magnoliopsida</taxon>
        <taxon>Liliopsida</taxon>
        <taxon>Poales</taxon>
        <taxon>Poaceae</taxon>
        <taxon>BOP clade</taxon>
        <taxon>Oryzoideae</taxon>
        <taxon>Oryzeae</taxon>
        <taxon>Zizaniinae</taxon>
        <taxon>Zizania</taxon>
    </lineage>
</organism>
<reference evidence="1" key="2">
    <citation type="submission" date="2021-02" db="EMBL/GenBank/DDBJ databases">
        <authorList>
            <person name="Kimball J.A."/>
            <person name="Haas M.W."/>
            <person name="Macchietto M."/>
            <person name="Kono T."/>
            <person name="Duquette J."/>
            <person name="Shao M."/>
        </authorList>
    </citation>
    <scope>NUCLEOTIDE SEQUENCE</scope>
    <source>
        <tissue evidence="1">Fresh leaf tissue</tissue>
    </source>
</reference>
<protein>
    <submittedName>
        <fullName evidence="1">Uncharacterized protein</fullName>
    </submittedName>
</protein>
<keyword evidence="2" id="KW-1185">Reference proteome</keyword>
<comment type="caution">
    <text evidence="1">The sequence shown here is derived from an EMBL/GenBank/DDBJ whole genome shotgun (WGS) entry which is preliminary data.</text>
</comment>
<evidence type="ECO:0000313" key="1">
    <source>
        <dbReference type="EMBL" id="KAG8066245.1"/>
    </source>
</evidence>
<gene>
    <name evidence="1" type="ORF">GUJ93_ZPchr0004g38986</name>
</gene>